<sequence length="187" mass="20320">MAHMVRRAVPCGVADLADEIGFEAVTVSALARHFGVKDASLYSHVRNLQDLKLRVATLALTELADQAAAALAGRAGEDALIAFATTYRAYAHEHSGRYAAMRTDIPRDSPAVNAARRHSDLTRAILRGYDVEEPDQTDAVRMLHPTLHGYVHLELSGSFGHTPRPSETSWQATLTALHAVLTDWPSA</sequence>
<dbReference type="SUPFAM" id="SSF48498">
    <property type="entry name" value="Tetracyclin repressor-like, C-terminal domain"/>
    <property type="match status" value="1"/>
</dbReference>
<accession>A0ABP3ED90</accession>
<evidence type="ECO:0000259" key="5">
    <source>
        <dbReference type="PROSITE" id="PS50977"/>
    </source>
</evidence>
<evidence type="ECO:0000256" key="3">
    <source>
        <dbReference type="ARBA" id="ARBA00023163"/>
    </source>
</evidence>
<keyword evidence="7" id="KW-1185">Reference proteome</keyword>
<dbReference type="Proteomes" id="UP001500416">
    <property type="component" value="Unassembled WGS sequence"/>
</dbReference>
<evidence type="ECO:0000313" key="7">
    <source>
        <dbReference type="Proteomes" id="UP001500416"/>
    </source>
</evidence>
<evidence type="ECO:0000313" key="6">
    <source>
        <dbReference type="EMBL" id="GAA0259837.1"/>
    </source>
</evidence>
<evidence type="ECO:0000256" key="2">
    <source>
        <dbReference type="ARBA" id="ARBA00023125"/>
    </source>
</evidence>
<keyword evidence="2 4" id="KW-0238">DNA-binding</keyword>
<dbReference type="PROSITE" id="PS50977">
    <property type="entry name" value="HTH_TETR_2"/>
    <property type="match status" value="1"/>
</dbReference>
<dbReference type="SUPFAM" id="SSF46689">
    <property type="entry name" value="Homeodomain-like"/>
    <property type="match status" value="1"/>
</dbReference>
<dbReference type="Gene3D" id="1.10.357.10">
    <property type="entry name" value="Tetracycline Repressor, domain 2"/>
    <property type="match status" value="1"/>
</dbReference>
<dbReference type="InterPro" id="IPR025996">
    <property type="entry name" value="MT1864/Rv1816-like_C"/>
</dbReference>
<organism evidence="6 7">
    <name type="scientific">Saccharothrix mutabilis subsp. mutabilis</name>
    <dbReference type="NCBI Taxonomy" id="66855"/>
    <lineage>
        <taxon>Bacteria</taxon>
        <taxon>Bacillati</taxon>
        <taxon>Actinomycetota</taxon>
        <taxon>Actinomycetes</taxon>
        <taxon>Pseudonocardiales</taxon>
        <taxon>Pseudonocardiaceae</taxon>
        <taxon>Saccharothrix</taxon>
    </lineage>
</organism>
<name>A0ABP3ED90_9PSEU</name>
<comment type="caution">
    <text evidence="6">The sequence shown here is derived from an EMBL/GenBank/DDBJ whole genome shotgun (WGS) entry which is preliminary data.</text>
</comment>
<dbReference type="InterPro" id="IPR001647">
    <property type="entry name" value="HTH_TetR"/>
</dbReference>
<dbReference type="InterPro" id="IPR009057">
    <property type="entry name" value="Homeodomain-like_sf"/>
</dbReference>
<feature type="DNA-binding region" description="H-T-H motif" evidence="4">
    <location>
        <begin position="26"/>
        <end position="45"/>
    </location>
</feature>
<reference evidence="7" key="1">
    <citation type="journal article" date="2019" name="Int. J. Syst. Evol. Microbiol.">
        <title>The Global Catalogue of Microorganisms (GCM) 10K type strain sequencing project: providing services to taxonomists for standard genome sequencing and annotation.</title>
        <authorList>
            <consortium name="The Broad Institute Genomics Platform"/>
            <consortium name="The Broad Institute Genome Sequencing Center for Infectious Disease"/>
            <person name="Wu L."/>
            <person name="Ma J."/>
        </authorList>
    </citation>
    <scope>NUCLEOTIDE SEQUENCE [LARGE SCALE GENOMIC DNA]</scope>
    <source>
        <strain evidence="7">JCM 3380</strain>
    </source>
</reference>
<keyword evidence="1" id="KW-0805">Transcription regulation</keyword>
<gene>
    <name evidence="6" type="ORF">GCM10010492_70980</name>
</gene>
<dbReference type="Gene3D" id="1.10.10.60">
    <property type="entry name" value="Homeodomain-like"/>
    <property type="match status" value="1"/>
</dbReference>
<dbReference type="Pfam" id="PF13305">
    <property type="entry name" value="TetR_C_33"/>
    <property type="match status" value="1"/>
</dbReference>
<dbReference type="InterPro" id="IPR036271">
    <property type="entry name" value="Tet_transcr_reg_TetR-rel_C_sf"/>
</dbReference>
<evidence type="ECO:0000256" key="4">
    <source>
        <dbReference type="PROSITE-ProRule" id="PRU00335"/>
    </source>
</evidence>
<evidence type="ECO:0000256" key="1">
    <source>
        <dbReference type="ARBA" id="ARBA00023015"/>
    </source>
</evidence>
<keyword evidence="3" id="KW-0804">Transcription</keyword>
<dbReference type="EMBL" id="BAAABU010000029">
    <property type="protein sequence ID" value="GAA0259837.1"/>
    <property type="molecule type" value="Genomic_DNA"/>
</dbReference>
<protein>
    <submittedName>
        <fullName evidence="6">TetR-like C-terminal domain-containing protein</fullName>
    </submittedName>
</protein>
<proteinExistence type="predicted"/>
<feature type="domain" description="HTH tetR-type" evidence="5">
    <location>
        <begin position="3"/>
        <end position="63"/>
    </location>
</feature>